<dbReference type="RefSeq" id="WP_188893320.1">
    <property type="nucleotide sequence ID" value="NZ_BMMZ01000001.1"/>
</dbReference>
<proteinExistence type="predicted"/>
<feature type="compositionally biased region" description="Low complexity" evidence="1">
    <location>
        <begin position="65"/>
        <end position="87"/>
    </location>
</feature>
<dbReference type="AlphaFoldDB" id="A0A917RZX7"/>
<feature type="domain" description="DUF2510" evidence="3">
    <location>
        <begin position="4"/>
        <end position="34"/>
    </location>
</feature>
<dbReference type="EMBL" id="BMMZ01000001">
    <property type="protein sequence ID" value="GGL47790.1"/>
    <property type="molecule type" value="Genomic_DNA"/>
</dbReference>
<comment type="caution">
    <text evidence="4">The sequence shown here is derived from an EMBL/GenBank/DDBJ whole genome shotgun (WGS) entry which is preliminary data.</text>
</comment>
<evidence type="ECO:0000256" key="1">
    <source>
        <dbReference type="SAM" id="MobiDB-lite"/>
    </source>
</evidence>
<gene>
    <name evidence="4" type="ORF">GCM10011575_02110</name>
</gene>
<dbReference type="Pfam" id="PF10708">
    <property type="entry name" value="DUF2510"/>
    <property type="match status" value="1"/>
</dbReference>
<sequence length="281" mass="30896">MPSAGWYPDPDQTPGRYRYWDGSAWTDRTRLIGPRRRRRGPVVAVLVLAVVAVVITALVIRSHRAAVADSDPPPSTSSAWDDSSPLPTTSPTPSVQPVPTGHPEACEQYDASQPPAEPEDGRVHGGPLSFAELGGNWGKPVALNRFPFSKDSYVQSQDMHEELGWQASAEVGVNTMRPFPGADQATARLLQCLVTSDFYASVHVKVTENSSRPIMIGDTKAVQRDALLRFHHPQLKTTGSRIRIIVVESDPVTYYFDAVPMERTDLIKQLDRATSSLRVDN</sequence>
<feature type="region of interest" description="Disordered" evidence="1">
    <location>
        <begin position="65"/>
        <end position="128"/>
    </location>
</feature>
<evidence type="ECO:0000313" key="5">
    <source>
        <dbReference type="Proteomes" id="UP000613840"/>
    </source>
</evidence>
<keyword evidence="2" id="KW-0812">Transmembrane</keyword>
<keyword evidence="2" id="KW-1133">Transmembrane helix</keyword>
<reference evidence="4" key="2">
    <citation type="submission" date="2020-09" db="EMBL/GenBank/DDBJ databases">
        <authorList>
            <person name="Sun Q."/>
            <person name="Zhou Y."/>
        </authorList>
    </citation>
    <scope>NUCLEOTIDE SEQUENCE</scope>
    <source>
        <strain evidence="4">CGMCC 4.7306</strain>
    </source>
</reference>
<evidence type="ECO:0000313" key="4">
    <source>
        <dbReference type="EMBL" id="GGL47790.1"/>
    </source>
</evidence>
<keyword evidence="2" id="KW-0472">Membrane</keyword>
<keyword evidence="5" id="KW-1185">Reference proteome</keyword>
<reference evidence="4" key="1">
    <citation type="journal article" date="2014" name="Int. J. Syst. Evol. Microbiol.">
        <title>Complete genome sequence of Corynebacterium casei LMG S-19264T (=DSM 44701T), isolated from a smear-ripened cheese.</title>
        <authorList>
            <consortium name="US DOE Joint Genome Institute (JGI-PGF)"/>
            <person name="Walter F."/>
            <person name="Albersmeier A."/>
            <person name="Kalinowski J."/>
            <person name="Ruckert C."/>
        </authorList>
    </citation>
    <scope>NUCLEOTIDE SEQUENCE</scope>
    <source>
        <strain evidence="4">CGMCC 4.7306</strain>
    </source>
</reference>
<feature type="transmembrane region" description="Helical" evidence="2">
    <location>
        <begin position="40"/>
        <end position="60"/>
    </location>
</feature>
<evidence type="ECO:0000259" key="3">
    <source>
        <dbReference type="Pfam" id="PF10708"/>
    </source>
</evidence>
<evidence type="ECO:0000256" key="2">
    <source>
        <dbReference type="SAM" id="Phobius"/>
    </source>
</evidence>
<dbReference type="InterPro" id="IPR018929">
    <property type="entry name" value="DUF2510"/>
</dbReference>
<organism evidence="4 5">
    <name type="scientific">Microlunatus endophyticus</name>
    <dbReference type="NCBI Taxonomy" id="1716077"/>
    <lineage>
        <taxon>Bacteria</taxon>
        <taxon>Bacillati</taxon>
        <taxon>Actinomycetota</taxon>
        <taxon>Actinomycetes</taxon>
        <taxon>Propionibacteriales</taxon>
        <taxon>Propionibacteriaceae</taxon>
        <taxon>Microlunatus</taxon>
    </lineage>
</organism>
<dbReference type="Proteomes" id="UP000613840">
    <property type="component" value="Unassembled WGS sequence"/>
</dbReference>
<protein>
    <recommendedName>
        <fullName evidence="3">DUF2510 domain-containing protein</fullName>
    </recommendedName>
</protein>
<accession>A0A917RZX7</accession>
<name>A0A917RZX7_9ACTN</name>